<evidence type="ECO:0000259" key="2">
    <source>
        <dbReference type="Pfam" id="PF10264"/>
    </source>
</evidence>
<reference evidence="4" key="1">
    <citation type="submission" date="2025-08" db="UniProtKB">
        <authorList>
            <consortium name="RefSeq"/>
        </authorList>
    </citation>
    <scope>IDENTIFICATION</scope>
</reference>
<feature type="compositionally biased region" description="Basic and acidic residues" evidence="1">
    <location>
        <begin position="800"/>
        <end position="812"/>
    </location>
</feature>
<feature type="compositionally biased region" description="Basic residues" evidence="1">
    <location>
        <begin position="303"/>
        <end position="316"/>
    </location>
</feature>
<dbReference type="GeneID" id="101658768"/>
<dbReference type="Pfam" id="PF10264">
    <property type="entry name" value="WHD_Storkhead"/>
    <property type="match status" value="1"/>
</dbReference>
<dbReference type="PANTHER" id="PTHR22437">
    <property type="entry name" value="WINGED HELIX DOMAIN-CONTAINING PROTEIN"/>
    <property type="match status" value="1"/>
</dbReference>
<gene>
    <name evidence="4" type="primary">STOX1</name>
</gene>
<dbReference type="Proteomes" id="UP000694863">
    <property type="component" value="Unplaced"/>
</dbReference>
<feature type="region of interest" description="Disordered" evidence="1">
    <location>
        <begin position="278"/>
        <end position="369"/>
    </location>
</feature>
<dbReference type="RefSeq" id="XP_004701192.1">
    <property type="nucleotide sequence ID" value="XM_004701135.2"/>
</dbReference>
<dbReference type="InterPro" id="IPR019391">
    <property type="entry name" value="Storkhead-box_WHD"/>
</dbReference>
<organism evidence="3 4">
    <name type="scientific">Echinops telfairi</name>
    <name type="common">Lesser hedgehog tenrec</name>
    <dbReference type="NCBI Taxonomy" id="9371"/>
    <lineage>
        <taxon>Eukaryota</taxon>
        <taxon>Metazoa</taxon>
        <taxon>Chordata</taxon>
        <taxon>Craniata</taxon>
        <taxon>Vertebrata</taxon>
        <taxon>Euteleostomi</taxon>
        <taxon>Mammalia</taxon>
        <taxon>Eutheria</taxon>
        <taxon>Afrotheria</taxon>
        <taxon>Tenrecidae</taxon>
        <taxon>Tenrecinae</taxon>
        <taxon>Echinops</taxon>
    </lineage>
</organism>
<dbReference type="InterPro" id="IPR040126">
    <property type="entry name" value="STOX1/2"/>
</dbReference>
<feature type="region of interest" description="Disordered" evidence="1">
    <location>
        <begin position="384"/>
        <end position="415"/>
    </location>
</feature>
<evidence type="ECO:0000256" key="1">
    <source>
        <dbReference type="SAM" id="MobiDB-lite"/>
    </source>
</evidence>
<feature type="compositionally biased region" description="Basic and acidic residues" evidence="1">
    <location>
        <begin position="405"/>
        <end position="415"/>
    </location>
</feature>
<sequence length="874" mass="98162">MNLIAQSPFIPLAEVLCCAVSDMNAAQMVVTQESLMEHLQKHYPGIAVPSQDILYTTLGTLIKERKIYHTGEGYFIVTPQTYFITNTTHPENSRVRSDESHPVPPSVTYLVSMDHSAELARDNAAVVSHCQSCQCFPDGSTRGLRDAQAAPGVIRKDQKGPGDSKPGGHNQAFSGAEEKHSCSRTEPLPCTKDREKGRRFGFGLFWRNMSRKEKPKTEHRSFSAQFPPEEWPVRDEDNLDNIPRDIEHEIIKRINPILTVDNLIKHTVLMQKYEEQKKYNSQGTSTDMRKSRHTHSPKERVKQRQGRPAKPHRQGHSLRERDTRKDRSQATEPPPRSSRQEKHPKLPATQSTPRSKSPDEVAQKPLGETPTVLGTYSIYKRQISNPFQGLPRRRSLGTRGHKTQKTSDLKPRQMGPREKIFRRSRTLNSSRVFSGETEQRGAERCEARLKAESAHVSNPVIDGFQGDLAEHPQCRVLQMDNKGCSRREDIFGCDVCGEENELIPEVLRKSHSHLDKLGETEEAQHTLPSRDLSLFDRSSSACVLVAKTMQQFQNLDLLDYPIDVSHVSQPKRPNRDSEGELTRKAFIQRTEPAPLEAEGLSDPDQAFPEKEVEDDDGACSSLYLEEEDCSENDDLCQMLPGHTQYSFPGESKWNHLGKQKATGRSLSEYSTKTHRSEPQVLSDQCHKCSGMCPNPGESQNPNHSAGSCDFNSGTRFALNSEKEPSVAQCVVQTSVLADESLLDYCHTRIANSKAEPLQASVGDTRKKLSIWSQSPQIQEPRNHAPRKLELFNSSNMPSQDVHHDDSHLEQTENHSMAGDSGIDSPRTQSLGSNHSVILEGLKRRPSFLQNFEGTKSSQALTPDSLLQRTPVINV</sequence>
<evidence type="ECO:0000313" key="4">
    <source>
        <dbReference type="RefSeq" id="XP_004701192.1"/>
    </source>
</evidence>
<name>A0ABM0IJ75_ECHTE</name>
<feature type="region of interest" description="Disordered" evidence="1">
    <location>
        <begin position="153"/>
        <end position="194"/>
    </location>
</feature>
<feature type="region of interest" description="Disordered" evidence="1">
    <location>
        <begin position="590"/>
        <end position="616"/>
    </location>
</feature>
<keyword evidence="3" id="KW-1185">Reference proteome</keyword>
<feature type="compositionally biased region" description="Basic and acidic residues" evidence="1">
    <location>
        <begin position="317"/>
        <end position="329"/>
    </location>
</feature>
<feature type="compositionally biased region" description="Basic residues" evidence="1">
    <location>
        <begin position="391"/>
        <end position="404"/>
    </location>
</feature>
<accession>A0ABM0IJ75</accession>
<evidence type="ECO:0000313" key="3">
    <source>
        <dbReference type="Proteomes" id="UP000694863"/>
    </source>
</evidence>
<protein>
    <submittedName>
        <fullName evidence="4">Storkhead-box protein 1</fullName>
    </submittedName>
</protein>
<feature type="region of interest" description="Disordered" evidence="1">
    <location>
        <begin position="793"/>
        <end position="831"/>
    </location>
</feature>
<proteinExistence type="predicted"/>
<dbReference type="PANTHER" id="PTHR22437:SF1">
    <property type="entry name" value="STORKHEAD-BOX PROTEIN 1"/>
    <property type="match status" value="1"/>
</dbReference>
<feature type="domain" description="Winged helix Storkhead-box1" evidence="2">
    <location>
        <begin position="1"/>
        <end position="79"/>
    </location>
</feature>